<dbReference type="Gene3D" id="2.40.50.180">
    <property type="entry name" value="CheA-289, Domain 4"/>
    <property type="match status" value="1"/>
</dbReference>
<dbReference type="PANTHER" id="PTHR22617:SF23">
    <property type="entry name" value="CHEMOTAXIS PROTEIN CHEW"/>
    <property type="match status" value="1"/>
</dbReference>
<dbReference type="AlphaFoldDB" id="A0A1M7J5Q2"/>
<dbReference type="Proteomes" id="UP000184038">
    <property type="component" value="Unassembled WGS sequence"/>
</dbReference>
<accession>A0A1M7J5Q2</accession>
<dbReference type="GO" id="GO:0005829">
    <property type="term" value="C:cytosol"/>
    <property type="evidence" value="ECO:0007669"/>
    <property type="project" value="TreeGrafter"/>
</dbReference>
<sequence length="155" mass="17030">MDNTKQVIFKLGNEEFGLGILYVKAIEKYMDIVPIPNAPSYIEGIINLRGDVIPVYSLRSKFGLSKKSVDEDTKLIVTKSKDIMMAFEVDSVNEIVEIPGSNIHEAPAIIRAESTAYINYVADVDKRLVVLLNLDGILSEAEKGALEKVASEAQG</sequence>
<dbReference type="SUPFAM" id="SSF50341">
    <property type="entry name" value="CheW-like"/>
    <property type="match status" value="1"/>
</dbReference>
<dbReference type="RefSeq" id="WP_073287404.1">
    <property type="nucleotide sequence ID" value="NZ_FRCP01000010.1"/>
</dbReference>
<name>A0A1M7J5Q2_9FIRM</name>
<protein>
    <submittedName>
        <fullName evidence="2">Purine-binding chemotaxis protein CheW</fullName>
    </submittedName>
</protein>
<evidence type="ECO:0000313" key="3">
    <source>
        <dbReference type="Proteomes" id="UP000184038"/>
    </source>
</evidence>
<organism evidence="2 3">
    <name type="scientific">Anaerosporobacter mobilis DSM 15930</name>
    <dbReference type="NCBI Taxonomy" id="1120996"/>
    <lineage>
        <taxon>Bacteria</taxon>
        <taxon>Bacillati</taxon>
        <taxon>Bacillota</taxon>
        <taxon>Clostridia</taxon>
        <taxon>Lachnospirales</taxon>
        <taxon>Lachnospiraceae</taxon>
        <taxon>Anaerosporobacter</taxon>
    </lineage>
</organism>
<dbReference type="PANTHER" id="PTHR22617">
    <property type="entry name" value="CHEMOTAXIS SENSOR HISTIDINE KINASE-RELATED"/>
    <property type="match status" value="1"/>
</dbReference>
<gene>
    <name evidence="2" type="ORF">SAMN02746066_02159</name>
</gene>
<evidence type="ECO:0000313" key="2">
    <source>
        <dbReference type="EMBL" id="SHM48345.1"/>
    </source>
</evidence>
<reference evidence="2 3" key="1">
    <citation type="submission" date="2016-11" db="EMBL/GenBank/DDBJ databases">
        <authorList>
            <person name="Jaros S."/>
            <person name="Januszkiewicz K."/>
            <person name="Wedrychowicz H."/>
        </authorList>
    </citation>
    <scope>NUCLEOTIDE SEQUENCE [LARGE SCALE GENOMIC DNA]</scope>
    <source>
        <strain evidence="2 3">DSM 15930</strain>
    </source>
</reference>
<dbReference type="InterPro" id="IPR002545">
    <property type="entry name" value="CheW-lke_dom"/>
</dbReference>
<dbReference type="GO" id="GO:0007165">
    <property type="term" value="P:signal transduction"/>
    <property type="evidence" value="ECO:0007669"/>
    <property type="project" value="InterPro"/>
</dbReference>
<dbReference type="InterPro" id="IPR039315">
    <property type="entry name" value="CheW"/>
</dbReference>
<keyword evidence="3" id="KW-1185">Reference proteome</keyword>
<dbReference type="PROSITE" id="PS50851">
    <property type="entry name" value="CHEW"/>
    <property type="match status" value="1"/>
</dbReference>
<dbReference type="EMBL" id="FRCP01000010">
    <property type="protein sequence ID" value="SHM48345.1"/>
    <property type="molecule type" value="Genomic_DNA"/>
</dbReference>
<dbReference type="Gene3D" id="2.30.30.40">
    <property type="entry name" value="SH3 Domains"/>
    <property type="match status" value="1"/>
</dbReference>
<dbReference type="GO" id="GO:0006935">
    <property type="term" value="P:chemotaxis"/>
    <property type="evidence" value="ECO:0007669"/>
    <property type="project" value="InterPro"/>
</dbReference>
<feature type="domain" description="CheW-like" evidence="1">
    <location>
        <begin position="3"/>
        <end position="143"/>
    </location>
</feature>
<dbReference type="SMART" id="SM00260">
    <property type="entry name" value="CheW"/>
    <property type="match status" value="1"/>
</dbReference>
<proteinExistence type="predicted"/>
<dbReference type="OrthoDB" id="9794382at2"/>
<evidence type="ECO:0000259" key="1">
    <source>
        <dbReference type="PROSITE" id="PS50851"/>
    </source>
</evidence>
<dbReference type="InterPro" id="IPR036061">
    <property type="entry name" value="CheW-like_dom_sf"/>
</dbReference>
<dbReference type="Pfam" id="PF01584">
    <property type="entry name" value="CheW"/>
    <property type="match status" value="1"/>
</dbReference>
<dbReference type="STRING" id="1120996.SAMN02746066_02159"/>